<dbReference type="Gene3D" id="3.10.50.40">
    <property type="match status" value="1"/>
</dbReference>
<evidence type="ECO:0000256" key="6">
    <source>
        <dbReference type="ARBA" id="ARBA00023110"/>
    </source>
</evidence>
<dbReference type="RefSeq" id="WP_286218070.1">
    <property type="nucleotide sequence ID" value="NZ_AP027729.1"/>
</dbReference>
<dbReference type="InterPro" id="IPR008880">
    <property type="entry name" value="Trigger_fac_C"/>
</dbReference>
<evidence type="ECO:0000256" key="14">
    <source>
        <dbReference type="SAM" id="MobiDB-lite"/>
    </source>
</evidence>
<feature type="compositionally biased region" description="Basic residues" evidence="14">
    <location>
        <begin position="472"/>
        <end position="483"/>
    </location>
</feature>
<dbReference type="InterPro" id="IPR005215">
    <property type="entry name" value="Trig_fac"/>
</dbReference>
<dbReference type="Proteomes" id="UP001321475">
    <property type="component" value="Chromosome"/>
</dbReference>
<dbReference type="Gene3D" id="1.10.3120.10">
    <property type="entry name" value="Trigger factor, C-terminal domain"/>
    <property type="match status" value="1"/>
</dbReference>
<dbReference type="SUPFAM" id="SSF102735">
    <property type="entry name" value="Trigger factor ribosome-binding domain"/>
    <property type="match status" value="1"/>
</dbReference>
<feature type="region of interest" description="Disordered" evidence="14">
    <location>
        <begin position="427"/>
        <end position="529"/>
    </location>
</feature>
<evidence type="ECO:0000256" key="9">
    <source>
        <dbReference type="ARBA" id="ARBA00023306"/>
    </source>
</evidence>
<dbReference type="Pfam" id="PF05697">
    <property type="entry name" value="Trigger_N"/>
    <property type="match status" value="1"/>
</dbReference>
<evidence type="ECO:0000256" key="13">
    <source>
        <dbReference type="RuleBase" id="RU003914"/>
    </source>
</evidence>
<evidence type="ECO:0000256" key="10">
    <source>
        <dbReference type="ARBA" id="ARBA00029986"/>
    </source>
</evidence>
<evidence type="ECO:0000256" key="5">
    <source>
        <dbReference type="ARBA" id="ARBA00022618"/>
    </source>
</evidence>
<dbReference type="InterPro" id="IPR046357">
    <property type="entry name" value="PPIase_dom_sf"/>
</dbReference>
<dbReference type="EMBL" id="AP027729">
    <property type="protein sequence ID" value="BDZ43998.1"/>
    <property type="molecule type" value="Genomic_DNA"/>
</dbReference>
<comment type="similarity">
    <text evidence="2 11 13">Belongs to the FKBP-type PPIase family. Tig subfamily.</text>
</comment>
<comment type="domain">
    <text evidence="11">Consists of 3 domains; the N-terminus binds the ribosome, the middle domain has PPIase activity, while the C-terminus has intrinsic chaperone activity on its own.</text>
</comment>
<dbReference type="SUPFAM" id="SSF54534">
    <property type="entry name" value="FKBP-like"/>
    <property type="match status" value="1"/>
</dbReference>
<dbReference type="EMBL" id="AP027729">
    <property type="protein sequence ID" value="BDZ40729.1"/>
    <property type="molecule type" value="Genomic_DNA"/>
</dbReference>
<dbReference type="InterPro" id="IPR037041">
    <property type="entry name" value="Trigger_fac_C_sf"/>
</dbReference>
<dbReference type="PANTHER" id="PTHR30560:SF3">
    <property type="entry name" value="TRIGGER FACTOR-LIKE PROTEIN TIG, CHLOROPLASTIC"/>
    <property type="match status" value="1"/>
</dbReference>
<dbReference type="Pfam" id="PF05698">
    <property type="entry name" value="Trigger_C"/>
    <property type="match status" value="1"/>
</dbReference>
<dbReference type="EC" id="5.2.1.8" evidence="3 11"/>
<evidence type="ECO:0000256" key="8">
    <source>
        <dbReference type="ARBA" id="ARBA00023235"/>
    </source>
</evidence>
<evidence type="ECO:0000256" key="12">
    <source>
        <dbReference type="PROSITE-ProRule" id="PRU00277"/>
    </source>
</evidence>
<name>A0ABN6X7Q6_9CELL</name>
<dbReference type="HAMAP" id="MF_00303">
    <property type="entry name" value="Trigger_factor_Tig"/>
    <property type="match status" value="1"/>
</dbReference>
<protein>
    <recommendedName>
        <fullName evidence="4 11">Trigger factor</fullName>
        <shortName evidence="11">TF</shortName>
        <ecNumber evidence="3 11">5.2.1.8</ecNumber>
    </recommendedName>
    <alternativeName>
        <fullName evidence="10 11">PPIase</fullName>
    </alternativeName>
</protein>
<comment type="function">
    <text evidence="11">Involved in protein export. Acts as a chaperone by maintaining the newly synthesized protein in an open conformation. Functions as a peptidyl-prolyl cis-trans isomerase.</text>
</comment>
<feature type="compositionally biased region" description="Low complexity" evidence="14">
    <location>
        <begin position="429"/>
        <end position="441"/>
    </location>
</feature>
<dbReference type="Gene3D" id="3.30.70.1050">
    <property type="entry name" value="Trigger factor ribosome-binding domain"/>
    <property type="match status" value="1"/>
</dbReference>
<evidence type="ECO:0000256" key="11">
    <source>
        <dbReference type="HAMAP-Rule" id="MF_00303"/>
    </source>
</evidence>
<evidence type="ECO:0000313" key="17">
    <source>
        <dbReference type="EMBL" id="BDZ43998.1"/>
    </source>
</evidence>
<evidence type="ECO:0000313" key="16">
    <source>
        <dbReference type="EMBL" id="BDZ40729.1"/>
    </source>
</evidence>
<feature type="domain" description="PPIase FKBP-type" evidence="15">
    <location>
        <begin position="164"/>
        <end position="246"/>
    </location>
</feature>
<dbReference type="NCBIfam" id="TIGR00115">
    <property type="entry name" value="tig"/>
    <property type="match status" value="1"/>
</dbReference>
<reference evidence="16" key="3">
    <citation type="submission" date="2023-02" db="EMBL/GenBank/DDBJ databases">
        <authorList>
            <person name="Sun Q."/>
            <person name="Mori K."/>
        </authorList>
    </citation>
    <scope>NUCLEOTIDE SEQUENCE</scope>
    <source>
        <strain evidence="16">NBRC 108565</strain>
    </source>
</reference>
<evidence type="ECO:0000259" key="15">
    <source>
        <dbReference type="PROSITE" id="PS50059"/>
    </source>
</evidence>
<evidence type="ECO:0000256" key="3">
    <source>
        <dbReference type="ARBA" id="ARBA00013194"/>
    </source>
</evidence>
<evidence type="ECO:0000256" key="7">
    <source>
        <dbReference type="ARBA" id="ARBA00023186"/>
    </source>
</evidence>
<evidence type="ECO:0000313" key="18">
    <source>
        <dbReference type="Proteomes" id="UP001321475"/>
    </source>
</evidence>
<reference evidence="16" key="1">
    <citation type="journal article" date="2014" name="Int. J. Syst. Evol. Microbiol.">
        <title>Complete genome of a new Firmicutes species belonging to the dominant human colonic microbiota ('Ruminococcus bicirculans') reveals two chromosomes and a selective capacity to utilize plant glucans.</title>
        <authorList>
            <consortium name="NISC Comparative Sequencing Program"/>
            <person name="Wegmann U."/>
            <person name="Louis P."/>
            <person name="Goesmann A."/>
            <person name="Henrissat B."/>
            <person name="Duncan S.H."/>
            <person name="Flint H.J."/>
        </authorList>
    </citation>
    <scope>NUCLEOTIDE SEQUENCE</scope>
    <source>
        <strain evidence="16">NBRC 108565</strain>
    </source>
</reference>
<dbReference type="InterPro" id="IPR008881">
    <property type="entry name" value="Trigger_fac_ribosome-bd_bac"/>
</dbReference>
<evidence type="ECO:0000256" key="1">
    <source>
        <dbReference type="ARBA" id="ARBA00000971"/>
    </source>
</evidence>
<feature type="compositionally biased region" description="Low complexity" evidence="14">
    <location>
        <begin position="449"/>
        <end position="471"/>
    </location>
</feature>
<proteinExistence type="inferred from homology"/>
<evidence type="ECO:0000256" key="4">
    <source>
        <dbReference type="ARBA" id="ARBA00016902"/>
    </source>
</evidence>
<keyword evidence="5 11" id="KW-0132">Cell division</keyword>
<dbReference type="InterPro" id="IPR001179">
    <property type="entry name" value="PPIase_FKBP_dom"/>
</dbReference>
<keyword evidence="7 11" id="KW-0143">Chaperone</keyword>
<comment type="subcellular location">
    <subcellularLocation>
        <location evidence="11">Cytoplasm</location>
    </subcellularLocation>
    <text evidence="11">About half TF is bound to the ribosome near the polypeptide exit tunnel while the other half is free in the cytoplasm.</text>
</comment>
<keyword evidence="18" id="KW-1185">Reference proteome</keyword>
<keyword evidence="8 11" id="KW-0413">Isomerase</keyword>
<feature type="compositionally biased region" description="Basic residues" evidence="14">
    <location>
        <begin position="504"/>
        <end position="520"/>
    </location>
</feature>
<comment type="catalytic activity">
    <reaction evidence="1 11 12">
        <text>[protein]-peptidylproline (omega=180) = [protein]-peptidylproline (omega=0)</text>
        <dbReference type="Rhea" id="RHEA:16237"/>
        <dbReference type="Rhea" id="RHEA-COMP:10747"/>
        <dbReference type="Rhea" id="RHEA-COMP:10748"/>
        <dbReference type="ChEBI" id="CHEBI:83833"/>
        <dbReference type="ChEBI" id="CHEBI:83834"/>
        <dbReference type="EC" id="5.2.1.8"/>
    </reaction>
</comment>
<dbReference type="SUPFAM" id="SSF109998">
    <property type="entry name" value="Triger factor/SurA peptide-binding domain-like"/>
    <property type="match status" value="1"/>
</dbReference>
<keyword evidence="6 11" id="KW-0697">Rotamase</keyword>
<keyword evidence="11" id="KW-0963">Cytoplasm</keyword>
<evidence type="ECO:0000256" key="2">
    <source>
        <dbReference type="ARBA" id="ARBA00005464"/>
    </source>
</evidence>
<dbReference type="InterPro" id="IPR036611">
    <property type="entry name" value="Trigger_fac_ribosome-bd_sf"/>
</dbReference>
<sequence>MKSAVETLDATKVKLTVEVESAELAPSIEHAYKHIAEQVNIPGFRKGKVPARIIDQRVGRPAVLEHAINEGMPAFYRQAATEAEIRPMGQPQIEVTEVPMEADGSLKFTAEVEVRPEIEIPALDGVKLTVAAAEVTDADIAARLDALRERFGTLVGVDRPAAEGDYVVIDLTATIDGEEVDSVSGVSYQIGSGNMLEGLDEALTGLSTDETTTFKAPLAGGDHEGKESVVTVTATAVKQRELPEADDEFAELASEFDTIDELTDDLRNQVAESKINDQAVEARDALLAHLVEAVEFPVPQGAVEAEVHRHLEGENRLEDDEHRTEVTGQATEALRNQILLDTLAEKLEVQVAQNELLEYLVGASKQYNMDPNQFIQSLDQNGQIPAMVGEVARSKALAVALRDVEVVDSEGKAVDLSEFIGSEEDDAADAAAEAELAGGEAAEPEAEDAATAIPAEDEAPAAAEKPAATKAPAKKAPAKKAPAKKAAAEDEAAADEKPAATKAPAKKAPAKKAPAKKAPAKAKADADKA</sequence>
<dbReference type="InterPro" id="IPR027304">
    <property type="entry name" value="Trigger_fact/SurA_dom_sf"/>
</dbReference>
<accession>A0ABN6X7Q6</accession>
<keyword evidence="9 11" id="KW-0131">Cell cycle</keyword>
<dbReference type="PROSITE" id="PS50059">
    <property type="entry name" value="FKBP_PPIASE"/>
    <property type="match status" value="1"/>
</dbReference>
<reference evidence="18" key="2">
    <citation type="journal article" date="2019" name="Int. J. Syst. Evol. Microbiol.">
        <title>The Global Catalogue of Microorganisms (GCM) 10K type strain sequencing project: providing services to taxonomists for standard genome sequencing and annotation.</title>
        <authorList>
            <consortium name="The Broad Institute Genomics Platform"/>
            <consortium name="The Broad Institute Genome Sequencing Center for Infectious Disease"/>
            <person name="Wu L."/>
            <person name="Ma J."/>
        </authorList>
    </citation>
    <scope>NUCLEOTIDE SEQUENCE [LARGE SCALE GENOMIC DNA]</scope>
    <source>
        <strain evidence="18">NBRC 108565</strain>
    </source>
</reference>
<organism evidence="16 18">
    <name type="scientific">Paraoerskovia sediminicola</name>
    <dbReference type="NCBI Taxonomy" id="1138587"/>
    <lineage>
        <taxon>Bacteria</taxon>
        <taxon>Bacillati</taxon>
        <taxon>Actinomycetota</taxon>
        <taxon>Actinomycetes</taxon>
        <taxon>Micrococcales</taxon>
        <taxon>Cellulomonadaceae</taxon>
        <taxon>Paraoerskovia</taxon>
    </lineage>
</organism>
<dbReference type="Pfam" id="PF00254">
    <property type="entry name" value="FKBP_C"/>
    <property type="match status" value="1"/>
</dbReference>
<dbReference type="PANTHER" id="PTHR30560">
    <property type="entry name" value="TRIGGER FACTOR CHAPERONE AND PEPTIDYL-PROLYL CIS/TRANS ISOMERASE"/>
    <property type="match status" value="1"/>
</dbReference>
<gene>
    <name evidence="16" type="primary">tig_1</name>
    <name evidence="11" type="synonym">tig</name>
    <name evidence="17" type="synonym">tig_2</name>
    <name evidence="16" type="ORF">GCM10025865_00280</name>
    <name evidence="17" type="ORF">GCM10025865_32970</name>
</gene>